<evidence type="ECO:0000313" key="2">
    <source>
        <dbReference type="EMBL" id="SOQ34455.1"/>
    </source>
</evidence>
<proteinExistence type="predicted"/>
<reference evidence="2" key="1">
    <citation type="submission" date="2016-07" db="EMBL/GenBank/DDBJ databases">
        <authorList>
            <person name="Bretaudeau A."/>
        </authorList>
    </citation>
    <scope>NUCLEOTIDE SEQUENCE</scope>
    <source>
        <strain evidence="2">Rice</strain>
        <tissue evidence="2">Whole body</tissue>
    </source>
</reference>
<sequence length="135" mass="14835">MDTRNTRCVTDLLGLGIGGLFGNRSLRRLRRDPGLQELQQGDRGGFVPLKKGGKSSNDFSSVLGEKRGSVRPLLTKNHSVPTLDFQAPCEQVVDGRGGGSGVRGRLRVGLRLRVRRRRASVVQPARARLDQQLHL</sequence>
<protein>
    <submittedName>
        <fullName evidence="2">SFRICE_036851</fullName>
    </submittedName>
</protein>
<organism evidence="2">
    <name type="scientific">Spodoptera frugiperda</name>
    <name type="common">Fall armyworm</name>
    <dbReference type="NCBI Taxonomy" id="7108"/>
    <lineage>
        <taxon>Eukaryota</taxon>
        <taxon>Metazoa</taxon>
        <taxon>Ecdysozoa</taxon>
        <taxon>Arthropoda</taxon>
        <taxon>Hexapoda</taxon>
        <taxon>Insecta</taxon>
        <taxon>Pterygota</taxon>
        <taxon>Neoptera</taxon>
        <taxon>Endopterygota</taxon>
        <taxon>Lepidoptera</taxon>
        <taxon>Glossata</taxon>
        <taxon>Ditrysia</taxon>
        <taxon>Noctuoidea</taxon>
        <taxon>Noctuidae</taxon>
        <taxon>Amphipyrinae</taxon>
        <taxon>Spodoptera</taxon>
    </lineage>
</organism>
<gene>
    <name evidence="2" type="ORF">SFRICE_036851</name>
</gene>
<dbReference type="EMBL" id="ODYU01000157">
    <property type="protein sequence ID" value="SOQ34455.1"/>
    <property type="molecule type" value="Genomic_DNA"/>
</dbReference>
<accession>A0A2H1V0S9</accession>
<evidence type="ECO:0000256" key="1">
    <source>
        <dbReference type="SAM" id="MobiDB-lite"/>
    </source>
</evidence>
<dbReference type="AlphaFoldDB" id="A0A2H1V0S9"/>
<feature type="region of interest" description="Disordered" evidence="1">
    <location>
        <begin position="37"/>
        <end position="62"/>
    </location>
</feature>
<name>A0A2H1V0S9_SPOFR</name>